<dbReference type="SUPFAM" id="SSF53474">
    <property type="entry name" value="alpha/beta-Hydrolases"/>
    <property type="match status" value="1"/>
</dbReference>
<protein>
    <submittedName>
        <fullName evidence="2">Alpha/beta hydrolase</fullName>
    </submittedName>
</protein>
<dbReference type="Pfam" id="PF00561">
    <property type="entry name" value="Abhydrolase_1"/>
    <property type="match status" value="1"/>
</dbReference>
<gene>
    <name evidence="2" type="ORF">B9T28_02140</name>
</gene>
<dbReference type="GO" id="GO:0046464">
    <property type="term" value="P:acylglycerol catabolic process"/>
    <property type="evidence" value="ECO:0007669"/>
    <property type="project" value="TreeGrafter"/>
</dbReference>
<keyword evidence="3" id="KW-1185">Reference proteome</keyword>
<dbReference type="PANTHER" id="PTHR43798:SF33">
    <property type="entry name" value="HYDROLASE, PUTATIVE (AFU_ORTHOLOGUE AFUA_2G14860)-RELATED"/>
    <property type="match status" value="1"/>
</dbReference>
<dbReference type="PANTHER" id="PTHR43798">
    <property type="entry name" value="MONOACYLGLYCEROL LIPASE"/>
    <property type="match status" value="1"/>
</dbReference>
<evidence type="ECO:0000259" key="1">
    <source>
        <dbReference type="Pfam" id="PF00561"/>
    </source>
</evidence>
<accession>A0A1Y3CKQ3</accession>
<name>A0A1Y3CKQ3_9GAMM</name>
<dbReference type="InterPro" id="IPR000073">
    <property type="entry name" value="AB_hydrolase_1"/>
</dbReference>
<dbReference type="AlphaFoldDB" id="A0A1Y3CKQ3"/>
<keyword evidence="2" id="KW-0378">Hydrolase</keyword>
<reference evidence="2 3" key="1">
    <citation type="submission" date="2017-04" db="EMBL/GenBank/DDBJ databases">
        <title>High diversity of culturable Acinetobacter species in natural soil and water ecosystems.</title>
        <authorList>
            <person name="Nemec A."/>
            <person name="Radolfova-Krizova L."/>
        </authorList>
    </citation>
    <scope>NUCLEOTIDE SEQUENCE [LARGE SCALE GENOMIC DNA]</scope>
    <source>
        <strain evidence="2 3">ANC 4999</strain>
    </source>
</reference>
<dbReference type="InterPro" id="IPR029058">
    <property type="entry name" value="AB_hydrolase_fold"/>
</dbReference>
<dbReference type="GO" id="GO:0016020">
    <property type="term" value="C:membrane"/>
    <property type="evidence" value="ECO:0007669"/>
    <property type="project" value="TreeGrafter"/>
</dbReference>
<sequence>MNKAPIILFHESLGSVDLWRNFPEKLAIATQREVIAYDRLGFGKSTARHEALDFDFVRQEAKDVLPALLPFLGLKDFMVMGHSVGGGMATICAALYPLQCKALIAESAQSMVEELTLDGIRRAKVAFADEKFLNRLAKYHGDKTQWVLDAWTETWLSPEFVTWDLEAYLTQVHCPLLVIHGVADEYASLAQPKRFVDLAQGETTLCLIEECGHFPHQEKSEPVLRSIQNFLEKID</sequence>
<dbReference type="InterPro" id="IPR050266">
    <property type="entry name" value="AB_hydrolase_sf"/>
</dbReference>
<evidence type="ECO:0000313" key="2">
    <source>
        <dbReference type="EMBL" id="OTG67709.1"/>
    </source>
</evidence>
<dbReference type="Proteomes" id="UP000242765">
    <property type="component" value="Unassembled WGS sequence"/>
</dbReference>
<dbReference type="EMBL" id="NEGB01000001">
    <property type="protein sequence ID" value="OTG67709.1"/>
    <property type="molecule type" value="Genomic_DNA"/>
</dbReference>
<comment type="caution">
    <text evidence="2">The sequence shown here is derived from an EMBL/GenBank/DDBJ whole genome shotgun (WGS) entry which is preliminary data.</text>
</comment>
<dbReference type="STRING" id="1977882.B9T28_02140"/>
<feature type="domain" description="AB hydrolase-1" evidence="1">
    <location>
        <begin position="5"/>
        <end position="129"/>
    </location>
</feature>
<dbReference type="Gene3D" id="3.40.50.1820">
    <property type="entry name" value="alpha/beta hydrolase"/>
    <property type="match status" value="1"/>
</dbReference>
<evidence type="ECO:0000313" key="3">
    <source>
        <dbReference type="Proteomes" id="UP000242765"/>
    </source>
</evidence>
<proteinExistence type="predicted"/>
<dbReference type="GO" id="GO:0047372">
    <property type="term" value="F:monoacylglycerol lipase activity"/>
    <property type="evidence" value="ECO:0007669"/>
    <property type="project" value="TreeGrafter"/>
</dbReference>
<organism evidence="2 3">
    <name type="scientific">Acinetobacter silvestris</name>
    <dbReference type="NCBI Taxonomy" id="1977882"/>
    <lineage>
        <taxon>Bacteria</taxon>
        <taxon>Pseudomonadati</taxon>
        <taxon>Pseudomonadota</taxon>
        <taxon>Gammaproteobacteria</taxon>
        <taxon>Moraxellales</taxon>
        <taxon>Moraxellaceae</taxon>
        <taxon>Acinetobacter</taxon>
    </lineage>
</organism>